<dbReference type="AlphaFoldDB" id="A0A059FYC0"/>
<dbReference type="PANTHER" id="PTHR12677:SF59">
    <property type="entry name" value="GOLGI APPARATUS MEMBRANE PROTEIN TVP38-RELATED"/>
    <property type="match status" value="1"/>
</dbReference>
<keyword evidence="4 6" id="KW-1133">Transmembrane helix</keyword>
<evidence type="ECO:0000256" key="5">
    <source>
        <dbReference type="ARBA" id="ARBA00023136"/>
    </source>
</evidence>
<feature type="transmembrane region" description="Helical" evidence="6">
    <location>
        <begin position="149"/>
        <end position="173"/>
    </location>
</feature>
<evidence type="ECO:0000256" key="6">
    <source>
        <dbReference type="RuleBase" id="RU366058"/>
    </source>
</evidence>
<name>A0A059FYC0_9PROT</name>
<evidence type="ECO:0000256" key="3">
    <source>
        <dbReference type="ARBA" id="ARBA00022692"/>
    </source>
</evidence>
<dbReference type="EMBL" id="ARYI01000003">
    <property type="protein sequence ID" value="KCZ95572.1"/>
    <property type="molecule type" value="Genomic_DNA"/>
</dbReference>
<accession>A0A059FYC0</accession>
<proteinExistence type="inferred from homology"/>
<dbReference type="GO" id="GO:0005886">
    <property type="term" value="C:plasma membrane"/>
    <property type="evidence" value="ECO:0007669"/>
    <property type="project" value="UniProtKB-SubCell"/>
</dbReference>
<feature type="domain" description="VTT" evidence="7">
    <location>
        <begin position="84"/>
        <end position="200"/>
    </location>
</feature>
<feature type="transmembrane region" description="Helical" evidence="6">
    <location>
        <begin position="218"/>
        <end position="238"/>
    </location>
</feature>
<evidence type="ECO:0000313" key="8">
    <source>
        <dbReference type="EMBL" id="KCZ95572.1"/>
    </source>
</evidence>
<feature type="transmembrane region" description="Helical" evidence="6">
    <location>
        <begin position="96"/>
        <end position="120"/>
    </location>
</feature>
<feature type="transmembrane region" description="Helical" evidence="6">
    <location>
        <begin position="180"/>
        <end position="198"/>
    </location>
</feature>
<dbReference type="PATRIC" id="fig|1280951.3.peg.1097"/>
<comment type="caution">
    <text evidence="8">The sequence shown here is derived from an EMBL/GenBank/DDBJ whole genome shotgun (WGS) entry which is preliminary data.</text>
</comment>
<organism evidence="8 9">
    <name type="scientific">Hyphomonas hirschiana VP5</name>
    <dbReference type="NCBI Taxonomy" id="1280951"/>
    <lineage>
        <taxon>Bacteria</taxon>
        <taxon>Pseudomonadati</taxon>
        <taxon>Pseudomonadota</taxon>
        <taxon>Alphaproteobacteria</taxon>
        <taxon>Hyphomonadales</taxon>
        <taxon>Hyphomonadaceae</taxon>
        <taxon>Hyphomonas</taxon>
    </lineage>
</organism>
<evidence type="ECO:0000256" key="1">
    <source>
        <dbReference type="ARBA" id="ARBA00004651"/>
    </source>
</evidence>
<evidence type="ECO:0000256" key="2">
    <source>
        <dbReference type="ARBA" id="ARBA00022475"/>
    </source>
</evidence>
<comment type="subcellular location">
    <subcellularLocation>
        <location evidence="1 6">Cell membrane</location>
        <topology evidence="1 6">Multi-pass membrane protein</topology>
    </subcellularLocation>
</comment>
<keyword evidence="5 6" id="KW-0472">Membrane</keyword>
<dbReference type="PANTHER" id="PTHR12677">
    <property type="entry name" value="GOLGI APPARATUS MEMBRANE PROTEIN TVP38-RELATED"/>
    <property type="match status" value="1"/>
</dbReference>
<dbReference type="Pfam" id="PF09335">
    <property type="entry name" value="VTT_dom"/>
    <property type="match status" value="1"/>
</dbReference>
<keyword evidence="9" id="KW-1185">Reference proteome</keyword>
<evidence type="ECO:0000256" key="4">
    <source>
        <dbReference type="ARBA" id="ARBA00022989"/>
    </source>
</evidence>
<feature type="transmembrane region" description="Helical" evidence="6">
    <location>
        <begin position="23"/>
        <end position="41"/>
    </location>
</feature>
<dbReference type="InterPro" id="IPR032816">
    <property type="entry name" value="VTT_dom"/>
</dbReference>
<keyword evidence="2 6" id="KW-1003">Cell membrane</keyword>
<evidence type="ECO:0000259" key="7">
    <source>
        <dbReference type="Pfam" id="PF09335"/>
    </source>
</evidence>
<dbReference type="InterPro" id="IPR015414">
    <property type="entry name" value="TMEM64"/>
</dbReference>
<feature type="transmembrane region" description="Helical" evidence="6">
    <location>
        <begin position="65"/>
        <end position="84"/>
    </location>
</feature>
<sequence length="250" mass="26183">MTDLPPPANDIAPKRPAPLWRRLWPVYIILAGLGLALSQGWHEYLTLESLSANAVALDAMVRENLLLALAAYVLVYAAATTFMVPGSALTIGGGFLFGLALGTPATVIGATIGASILFFASKTSIGAVLRDVAGPFLGKMQAGFAESPFSYMFALRLIPLFPFAAVNIAPALLGAKYRDYLITTFLGIIPGTLAYTWIGAAVKGTLLEGGTPDIGSLASNFLPAFIALGVVSLIPAVYKKLFPKKAPANV</sequence>
<protein>
    <recommendedName>
        <fullName evidence="6">TVP38/TMEM64 family membrane protein</fullName>
    </recommendedName>
</protein>
<dbReference type="Proteomes" id="UP000025061">
    <property type="component" value="Unassembled WGS sequence"/>
</dbReference>
<reference evidence="8 9" key="1">
    <citation type="submission" date="2013-04" db="EMBL/GenBank/DDBJ databases">
        <title>Hyphomonas hirschiana VP5 Genome Sequencing.</title>
        <authorList>
            <person name="Lai Q."/>
            <person name="Shao Z."/>
        </authorList>
    </citation>
    <scope>NUCLEOTIDE SEQUENCE [LARGE SCALE GENOMIC DNA]</scope>
    <source>
        <strain evidence="8 9">VP5</strain>
    </source>
</reference>
<gene>
    <name evidence="8" type="ORF">HHI_05430</name>
</gene>
<keyword evidence="3 6" id="KW-0812">Transmembrane</keyword>
<comment type="similarity">
    <text evidence="6">Belongs to the TVP38/TMEM64 family.</text>
</comment>
<evidence type="ECO:0000313" key="9">
    <source>
        <dbReference type="Proteomes" id="UP000025061"/>
    </source>
</evidence>
<dbReference type="RefSeq" id="WP_011645439.1">
    <property type="nucleotide sequence ID" value="NZ_ARYI01000003.1"/>
</dbReference>